<evidence type="ECO:0000256" key="4">
    <source>
        <dbReference type="PIRSR" id="PIRSR001112-1"/>
    </source>
</evidence>
<evidence type="ECO:0000256" key="2">
    <source>
        <dbReference type="ARBA" id="ARBA00022797"/>
    </source>
</evidence>
<dbReference type="Gene3D" id="3.40.50.1820">
    <property type="entry name" value="alpha/beta hydrolase"/>
    <property type="match status" value="1"/>
</dbReference>
<dbReference type="PIRSF" id="PIRSF001112">
    <property type="entry name" value="Epoxide_hydrolase"/>
    <property type="match status" value="1"/>
</dbReference>
<evidence type="ECO:0000256" key="3">
    <source>
        <dbReference type="ARBA" id="ARBA00022801"/>
    </source>
</evidence>
<reference evidence="6 7" key="1">
    <citation type="submission" date="2014-07" db="EMBL/GenBank/DDBJ databases">
        <title>Draft Genome Sequence of Gephyronic Acid Producer, Cystobacter violaceus Strain Cb vi76.</title>
        <authorList>
            <person name="Stevens D.C."/>
            <person name="Young J."/>
            <person name="Carmichael R."/>
            <person name="Tan J."/>
            <person name="Taylor R.E."/>
        </authorList>
    </citation>
    <scope>NUCLEOTIDE SEQUENCE [LARGE SCALE GENOMIC DNA]</scope>
    <source>
        <strain evidence="6 7">Cb vi76</strain>
    </source>
</reference>
<dbReference type="AlphaFoldDB" id="A0A084SZD5"/>
<dbReference type="SUPFAM" id="SSF53474">
    <property type="entry name" value="alpha/beta-Hydrolases"/>
    <property type="match status" value="1"/>
</dbReference>
<evidence type="ECO:0000259" key="5">
    <source>
        <dbReference type="Pfam" id="PF06441"/>
    </source>
</evidence>
<dbReference type="PRINTS" id="PR00412">
    <property type="entry name" value="EPOXHYDRLASE"/>
</dbReference>
<organism evidence="6 7">
    <name type="scientific">Archangium violaceum Cb vi76</name>
    <dbReference type="NCBI Taxonomy" id="1406225"/>
    <lineage>
        <taxon>Bacteria</taxon>
        <taxon>Pseudomonadati</taxon>
        <taxon>Myxococcota</taxon>
        <taxon>Myxococcia</taxon>
        <taxon>Myxococcales</taxon>
        <taxon>Cystobacterineae</taxon>
        <taxon>Archangiaceae</taxon>
        <taxon>Archangium</taxon>
    </lineage>
</organism>
<dbReference type="InterPro" id="IPR029058">
    <property type="entry name" value="AB_hydrolase_fold"/>
</dbReference>
<protein>
    <submittedName>
        <fullName evidence="6">Multidrug MFS transporter</fullName>
    </submittedName>
</protein>
<feature type="active site" description="Proton acceptor" evidence="4">
    <location>
        <position position="356"/>
    </location>
</feature>
<dbReference type="Proteomes" id="UP000028547">
    <property type="component" value="Unassembled WGS sequence"/>
</dbReference>
<name>A0A084SZD5_9BACT</name>
<dbReference type="InterPro" id="IPR010497">
    <property type="entry name" value="Epoxide_hydro_N"/>
</dbReference>
<accession>A0A084SZD5</accession>
<dbReference type="Pfam" id="PF06441">
    <property type="entry name" value="EHN"/>
    <property type="match status" value="1"/>
</dbReference>
<dbReference type="PANTHER" id="PTHR21661:SF35">
    <property type="entry name" value="EPOXIDE HYDROLASE"/>
    <property type="match status" value="1"/>
</dbReference>
<dbReference type="GO" id="GO:0097176">
    <property type="term" value="P:epoxide metabolic process"/>
    <property type="evidence" value="ECO:0007669"/>
    <property type="project" value="TreeGrafter"/>
</dbReference>
<keyword evidence="2" id="KW-0058">Aromatic hydrocarbons catabolism</keyword>
<dbReference type="EMBL" id="JPMI01000037">
    <property type="protein sequence ID" value="KFA93820.1"/>
    <property type="molecule type" value="Genomic_DNA"/>
</dbReference>
<dbReference type="GO" id="GO:0004301">
    <property type="term" value="F:epoxide hydrolase activity"/>
    <property type="evidence" value="ECO:0007669"/>
    <property type="project" value="TreeGrafter"/>
</dbReference>
<sequence>MPPRPYRIDVPQDVLTDLHRRLDNTRFPDPLPGGPWAHGADLSYVRELCTYWRHQYDWRRHEAELNRYPQFMCEVDGVDIHFWHVRGKGPSPLPLLLTHGWPGSIHDFHHLIGPLTDPAAHGGDAADAFDVVIPSLPGHGFSGKPREPGWNASRVAAAFDRLMTEHLGHPRYGAQGGDWGGIVSTILGAEHAEHLVGIHLNMALAGPPPGEEQSELARAYGQKAAMLLATELSHTQVQSTKPMSLTIGQSDSPAGLAAWIVEKFRTWSDCDGELERVLSKDWLLTNLMFYWATNSAASAANLYYETFGVRRVEQSGPVRVPTAVAVFPKEIPLPPRHWLEARYNLRRYTEMARGGHFASVDAPELFLEDVRAFFRELR</sequence>
<evidence type="ECO:0000313" key="7">
    <source>
        <dbReference type="Proteomes" id="UP000028547"/>
    </source>
</evidence>
<feature type="active site" description="Proton donor" evidence="4">
    <location>
        <position position="303"/>
    </location>
</feature>
<feature type="active site" description="Nucleophile" evidence="4">
    <location>
        <position position="178"/>
    </location>
</feature>
<feature type="domain" description="Epoxide hydrolase N-terminal" evidence="5">
    <location>
        <begin position="3"/>
        <end position="108"/>
    </location>
</feature>
<dbReference type="InterPro" id="IPR016292">
    <property type="entry name" value="Epoxide_hydrolase"/>
</dbReference>
<proteinExistence type="inferred from homology"/>
<keyword evidence="3" id="KW-0378">Hydrolase</keyword>
<comment type="similarity">
    <text evidence="1">Belongs to the peptidase S33 family.</text>
</comment>
<comment type="caution">
    <text evidence="6">The sequence shown here is derived from an EMBL/GenBank/DDBJ whole genome shotgun (WGS) entry which is preliminary data.</text>
</comment>
<gene>
    <name evidence="6" type="ORF">Q664_06795</name>
</gene>
<evidence type="ECO:0000256" key="1">
    <source>
        <dbReference type="ARBA" id="ARBA00010088"/>
    </source>
</evidence>
<dbReference type="RefSeq" id="WP_043391088.1">
    <property type="nucleotide sequence ID" value="NZ_JPMI01000037.1"/>
</dbReference>
<dbReference type="PANTHER" id="PTHR21661">
    <property type="entry name" value="EPOXIDE HYDROLASE 1-RELATED"/>
    <property type="match status" value="1"/>
</dbReference>
<evidence type="ECO:0000313" key="6">
    <source>
        <dbReference type="EMBL" id="KFA93820.1"/>
    </source>
</evidence>
<dbReference type="InterPro" id="IPR000639">
    <property type="entry name" value="Epox_hydrolase-like"/>
</dbReference>